<evidence type="ECO:0000256" key="17">
    <source>
        <dbReference type="SAM" id="SignalP"/>
    </source>
</evidence>
<evidence type="ECO:0000256" key="14">
    <source>
        <dbReference type="ARBA" id="ARBA00023180"/>
    </source>
</evidence>
<keyword evidence="9 15" id="KW-0378">Hydrolase</keyword>
<dbReference type="Pfam" id="PF00082">
    <property type="entry name" value="Peptidase_S8"/>
    <property type="match status" value="1"/>
</dbReference>
<evidence type="ECO:0000256" key="16">
    <source>
        <dbReference type="SAM" id="MobiDB-lite"/>
    </source>
</evidence>
<dbReference type="GO" id="GO:0005576">
    <property type="term" value="C:extracellular region"/>
    <property type="evidence" value="ECO:0007669"/>
    <property type="project" value="UniProtKB-SubCell"/>
</dbReference>
<feature type="active site" description="Charge relay system" evidence="15">
    <location>
        <position position="302"/>
    </location>
</feature>
<dbReference type="GO" id="GO:0004252">
    <property type="term" value="F:serine-type endopeptidase activity"/>
    <property type="evidence" value="ECO:0007669"/>
    <property type="project" value="UniProtKB-UniRule"/>
</dbReference>
<feature type="active site" description="Charge relay system" evidence="15">
    <location>
        <position position="298"/>
    </location>
</feature>
<dbReference type="InterPro" id="IPR015366">
    <property type="entry name" value="S53_propep"/>
</dbReference>
<dbReference type="Gene3D" id="3.40.50.200">
    <property type="entry name" value="Peptidase S8/S53 domain"/>
    <property type="match status" value="1"/>
</dbReference>
<feature type="binding site" evidence="15">
    <location>
        <position position="565"/>
    </location>
    <ligand>
        <name>Ca(2+)</name>
        <dbReference type="ChEBI" id="CHEBI:29108"/>
    </ligand>
</feature>
<feature type="domain" description="Peptidase S53" evidence="18">
    <location>
        <begin position="221"/>
        <end position="617"/>
    </location>
</feature>
<dbReference type="FunFam" id="3.40.50.200:FF:000015">
    <property type="entry name" value="Tripeptidyl peptidase A"/>
    <property type="match status" value="1"/>
</dbReference>
<dbReference type="GO" id="GO:0008240">
    <property type="term" value="F:tripeptidyl-peptidase activity"/>
    <property type="evidence" value="ECO:0007669"/>
    <property type="project" value="UniProtKB-EC"/>
</dbReference>
<evidence type="ECO:0000256" key="15">
    <source>
        <dbReference type="PROSITE-ProRule" id="PRU01032"/>
    </source>
</evidence>
<keyword evidence="8 17" id="KW-0732">Signal</keyword>
<comment type="cofactor">
    <cofactor evidence="15">
        <name>Ca(2+)</name>
        <dbReference type="ChEBI" id="CHEBI:29108"/>
    </cofactor>
    <text evidence="15">Binds 1 Ca(2+) ion per subunit.</text>
</comment>
<feature type="binding site" evidence="15">
    <location>
        <position position="597"/>
    </location>
    <ligand>
        <name>Ca(2+)</name>
        <dbReference type="ChEBI" id="CHEBI:29108"/>
    </ligand>
</feature>
<comment type="function">
    <text evidence="2">Secreted tripeptidyl-peptidase which degrades proteins at acidic pHs and is involved in virulence.</text>
</comment>
<comment type="subcellular location">
    <subcellularLocation>
        <location evidence="3">Secreted</location>
        <location evidence="3">Extracellular space</location>
    </subcellularLocation>
</comment>
<dbReference type="InterPro" id="IPR036852">
    <property type="entry name" value="Peptidase_S8/S53_dom_sf"/>
</dbReference>
<evidence type="ECO:0000256" key="5">
    <source>
        <dbReference type="ARBA" id="ARBA00022525"/>
    </source>
</evidence>
<reference evidence="19" key="1">
    <citation type="submission" date="2022-09" db="EMBL/GenBank/DDBJ databases">
        <title>Fusarium specimens isolated from Avocado Roots.</title>
        <authorList>
            <person name="Stajich J."/>
            <person name="Roper C."/>
            <person name="Heimlech-Rivalta G."/>
        </authorList>
    </citation>
    <scope>NUCLEOTIDE SEQUENCE</scope>
    <source>
        <strain evidence="19">CF00136</strain>
    </source>
</reference>
<dbReference type="EC" id="3.4.14.10" evidence="4"/>
<organism evidence="19 20">
    <name type="scientific">Fusarium torreyae</name>
    <dbReference type="NCBI Taxonomy" id="1237075"/>
    <lineage>
        <taxon>Eukaryota</taxon>
        <taxon>Fungi</taxon>
        <taxon>Dikarya</taxon>
        <taxon>Ascomycota</taxon>
        <taxon>Pezizomycotina</taxon>
        <taxon>Sordariomycetes</taxon>
        <taxon>Hypocreomycetidae</taxon>
        <taxon>Hypocreales</taxon>
        <taxon>Nectriaceae</taxon>
        <taxon>Fusarium</taxon>
    </lineage>
</organism>
<proteinExistence type="predicted"/>
<dbReference type="InterPro" id="IPR000209">
    <property type="entry name" value="Peptidase_S8/S53_dom"/>
</dbReference>
<evidence type="ECO:0000256" key="7">
    <source>
        <dbReference type="ARBA" id="ARBA00022723"/>
    </source>
</evidence>
<dbReference type="InterPro" id="IPR030400">
    <property type="entry name" value="Sedolisin_dom"/>
</dbReference>
<evidence type="ECO:0000256" key="13">
    <source>
        <dbReference type="ARBA" id="ARBA00023145"/>
    </source>
</evidence>
<evidence type="ECO:0000256" key="4">
    <source>
        <dbReference type="ARBA" id="ARBA00012462"/>
    </source>
</evidence>
<keyword evidence="7 15" id="KW-0479">Metal-binding</keyword>
<dbReference type="AlphaFoldDB" id="A0A9W8S8C6"/>
<evidence type="ECO:0000256" key="2">
    <source>
        <dbReference type="ARBA" id="ARBA00002451"/>
    </source>
</evidence>
<dbReference type="SMART" id="SM00944">
    <property type="entry name" value="Pro-kuma_activ"/>
    <property type="match status" value="1"/>
</dbReference>
<dbReference type="PANTHER" id="PTHR14218:SF10">
    <property type="entry name" value="PEPTIDASE S53 DOMAIN-CONTAINING PROTEIN"/>
    <property type="match status" value="1"/>
</dbReference>
<feature type="region of interest" description="Disordered" evidence="16">
    <location>
        <begin position="195"/>
        <end position="216"/>
    </location>
</feature>
<sequence length="617" mass="68074">MLVTNSLAVWSVLLHAISVVAAPVVVESLNETPAGWEESNSPEPDKLIDFSIGLEPENHELLERAIYEVSDPGHASYGKHLSRESAKALLNPSRAATESVKRWLSDAGIPEHHVRDDGQWLHVRTTVSQAEGMLSTRFSVFARDDERVVRTREYSVPLEIRQHIATIQPTTFFPSLKKIRNDEAASPLTKRYTKYEKKQTTANDGNNGGPGPVDLEKCKTTVTPACIRKIYNMPPHDYPKAERGSLYTIVGFHNNTAQDSELQEFLRRFAPDIKGTTFSDASANGGSNPQGDNYPSGEGNLDVQYAISLAHQVPVQYLAVGGFNFDFNPDLDMRKIPGDYGRTIEPWLEFTEYILNLPNKKLPQVISISWGENEQHIPKQYARQVCNKFGQIGTRGVSIVIPSGDQGAGISCQSNDGKNTTKFLPSFPSGCPYVTTVGGTQGNSPERVWNSPEFPASGGGGFSDYWTRPYWQDKVVKDYLKKYGKKWKPYYNQDGRAYPDVSALAWGHQEMNHRQLITTGGTSAATPTFGAIVALLNNERLKKGKPPMGFLNPWLYKSGYAGFTDITAGKTGGCSGTSREGLPAPKIPDAGWDAVKGWDPASGWGTPRFDKLRKLAT</sequence>
<keyword evidence="6 15" id="KW-0645">Protease</keyword>
<gene>
    <name evidence="19" type="ORF">NW762_003754</name>
</gene>
<evidence type="ECO:0000313" key="19">
    <source>
        <dbReference type="EMBL" id="KAJ4267642.1"/>
    </source>
</evidence>
<evidence type="ECO:0000256" key="9">
    <source>
        <dbReference type="ARBA" id="ARBA00022801"/>
    </source>
</evidence>
<dbReference type="GO" id="GO:0006508">
    <property type="term" value="P:proteolysis"/>
    <property type="evidence" value="ECO:0007669"/>
    <property type="project" value="UniProtKB-KW"/>
</dbReference>
<dbReference type="SUPFAM" id="SSF52743">
    <property type="entry name" value="Subtilisin-like"/>
    <property type="match status" value="1"/>
</dbReference>
<evidence type="ECO:0000259" key="18">
    <source>
        <dbReference type="PROSITE" id="PS51695"/>
    </source>
</evidence>
<feature type="region of interest" description="Disordered" evidence="16">
    <location>
        <begin position="277"/>
        <end position="297"/>
    </location>
</feature>
<dbReference type="OrthoDB" id="409122at2759"/>
<keyword evidence="10 15" id="KW-0720">Serine protease</keyword>
<evidence type="ECO:0000256" key="1">
    <source>
        <dbReference type="ARBA" id="ARBA00001910"/>
    </source>
</evidence>
<dbReference type="Proteomes" id="UP001152049">
    <property type="component" value="Unassembled WGS sequence"/>
</dbReference>
<dbReference type="PANTHER" id="PTHR14218">
    <property type="entry name" value="PROTEASE S8 TRIPEPTIDYL PEPTIDASE I CLN2"/>
    <property type="match status" value="1"/>
</dbReference>
<feature type="compositionally biased region" description="Polar residues" evidence="16">
    <location>
        <begin position="277"/>
        <end position="293"/>
    </location>
</feature>
<feature type="signal peptide" evidence="17">
    <location>
        <begin position="1"/>
        <end position="21"/>
    </location>
</feature>
<dbReference type="PROSITE" id="PS51695">
    <property type="entry name" value="SEDOLISIN"/>
    <property type="match status" value="1"/>
</dbReference>
<evidence type="ECO:0000256" key="11">
    <source>
        <dbReference type="ARBA" id="ARBA00022837"/>
    </source>
</evidence>
<dbReference type="GO" id="GO:0046872">
    <property type="term" value="F:metal ion binding"/>
    <property type="evidence" value="ECO:0007669"/>
    <property type="project" value="UniProtKB-UniRule"/>
</dbReference>
<name>A0A9W8S8C6_9HYPO</name>
<feature type="binding site" evidence="15">
    <location>
        <position position="599"/>
    </location>
    <ligand>
        <name>Ca(2+)</name>
        <dbReference type="ChEBI" id="CHEBI:29108"/>
    </ligand>
</feature>
<evidence type="ECO:0000256" key="8">
    <source>
        <dbReference type="ARBA" id="ARBA00022729"/>
    </source>
</evidence>
<accession>A0A9W8S8C6</accession>
<dbReference type="SUPFAM" id="SSF54897">
    <property type="entry name" value="Protease propeptides/inhibitors"/>
    <property type="match status" value="1"/>
</dbReference>
<dbReference type="EMBL" id="JAOQAZ010000004">
    <property type="protein sequence ID" value="KAJ4267642.1"/>
    <property type="molecule type" value="Genomic_DNA"/>
</dbReference>
<evidence type="ECO:0000256" key="6">
    <source>
        <dbReference type="ARBA" id="ARBA00022670"/>
    </source>
</evidence>
<dbReference type="CDD" id="cd04056">
    <property type="entry name" value="Peptidases_S53"/>
    <property type="match status" value="1"/>
</dbReference>
<evidence type="ECO:0000256" key="12">
    <source>
        <dbReference type="ARBA" id="ARBA00023026"/>
    </source>
</evidence>
<evidence type="ECO:0000313" key="20">
    <source>
        <dbReference type="Proteomes" id="UP001152049"/>
    </source>
</evidence>
<keyword evidence="20" id="KW-1185">Reference proteome</keyword>
<protein>
    <recommendedName>
        <fullName evidence="4">tripeptidyl-peptidase II</fullName>
        <ecNumber evidence="4">3.4.14.10</ecNumber>
    </recommendedName>
</protein>
<keyword evidence="5" id="KW-0964">Secreted</keyword>
<keyword evidence="12" id="KW-0843">Virulence</keyword>
<evidence type="ECO:0000256" key="3">
    <source>
        <dbReference type="ARBA" id="ARBA00004239"/>
    </source>
</evidence>
<dbReference type="Pfam" id="PF09286">
    <property type="entry name" value="Pro-kuma_activ"/>
    <property type="match status" value="1"/>
</dbReference>
<dbReference type="CDD" id="cd11377">
    <property type="entry name" value="Pro-peptidase_S53"/>
    <property type="match status" value="1"/>
</dbReference>
<comment type="caution">
    <text evidence="19">The sequence shown here is derived from an EMBL/GenBank/DDBJ whole genome shotgun (WGS) entry which is preliminary data.</text>
</comment>
<keyword evidence="13" id="KW-0865">Zymogen</keyword>
<evidence type="ECO:0000256" key="10">
    <source>
        <dbReference type="ARBA" id="ARBA00022825"/>
    </source>
</evidence>
<keyword evidence="11 15" id="KW-0106">Calcium</keyword>
<feature type="binding site" evidence="15">
    <location>
        <position position="566"/>
    </location>
    <ligand>
        <name>Ca(2+)</name>
        <dbReference type="ChEBI" id="CHEBI:29108"/>
    </ligand>
</feature>
<feature type="chain" id="PRO_5040887414" description="tripeptidyl-peptidase II" evidence="17">
    <location>
        <begin position="22"/>
        <end position="617"/>
    </location>
</feature>
<keyword evidence="14" id="KW-0325">Glycoprotein</keyword>
<dbReference type="InterPro" id="IPR050819">
    <property type="entry name" value="Tripeptidyl-peptidase_I"/>
</dbReference>
<feature type="active site" description="Charge relay system" evidence="15">
    <location>
        <position position="523"/>
    </location>
</feature>
<comment type="catalytic activity">
    <reaction evidence="1">
        <text>Release of an N-terminal tripeptide from a polypeptide.</text>
        <dbReference type="EC" id="3.4.14.10"/>
    </reaction>
</comment>